<reference evidence="1 2" key="1">
    <citation type="submission" date="2021-01" db="EMBL/GenBank/DDBJ databases">
        <title>WGS of actinomycetes isolated from Thailand.</title>
        <authorList>
            <person name="Thawai C."/>
        </authorList>
    </citation>
    <scope>NUCLEOTIDE SEQUENCE [LARGE SCALE GENOMIC DNA]</scope>
    <source>
        <strain evidence="1 2">CA1R205</strain>
    </source>
</reference>
<gene>
    <name evidence="1" type="ORF">JK363_26285</name>
</gene>
<dbReference type="EMBL" id="JAERRF010000017">
    <property type="protein sequence ID" value="MBL1100118.1"/>
    <property type="molecule type" value="Genomic_DNA"/>
</dbReference>
<accession>A0ABS1NJ74</accession>
<evidence type="ECO:0000313" key="1">
    <source>
        <dbReference type="EMBL" id="MBL1100118.1"/>
    </source>
</evidence>
<sequence>MTAAQFAIILAAHLTGVAAITWLQDRLAQRRHEDRAQLDRELVDALNAYNAAKAMPGDRP</sequence>
<protein>
    <submittedName>
        <fullName evidence="1">Uncharacterized protein</fullName>
    </submittedName>
</protein>
<dbReference type="Proteomes" id="UP000634229">
    <property type="component" value="Unassembled WGS sequence"/>
</dbReference>
<proteinExistence type="predicted"/>
<dbReference type="RefSeq" id="WP_201877801.1">
    <property type="nucleotide sequence ID" value="NZ_JAERRF010000017.1"/>
</dbReference>
<comment type="caution">
    <text evidence="1">The sequence shown here is derived from an EMBL/GenBank/DDBJ whole genome shotgun (WGS) entry which is preliminary data.</text>
</comment>
<evidence type="ECO:0000313" key="2">
    <source>
        <dbReference type="Proteomes" id="UP000634229"/>
    </source>
</evidence>
<keyword evidence="2" id="KW-1185">Reference proteome</keyword>
<name>A0ABS1NJ74_9ACTN</name>
<organism evidence="1 2">
    <name type="scientific">Streptomyces coffeae</name>
    <dbReference type="NCBI Taxonomy" id="621382"/>
    <lineage>
        <taxon>Bacteria</taxon>
        <taxon>Bacillati</taxon>
        <taxon>Actinomycetota</taxon>
        <taxon>Actinomycetes</taxon>
        <taxon>Kitasatosporales</taxon>
        <taxon>Streptomycetaceae</taxon>
        <taxon>Streptomyces</taxon>
    </lineage>
</organism>